<dbReference type="SMART" id="SM01043">
    <property type="entry name" value="BTAD"/>
    <property type="match status" value="1"/>
</dbReference>
<keyword evidence="2" id="KW-0238">DNA-binding</keyword>
<accession>A0ABS5YKG8</accession>
<dbReference type="InterPro" id="IPR051677">
    <property type="entry name" value="AfsR-DnrI-RedD_regulator"/>
</dbReference>
<dbReference type="Proteomes" id="UP001519654">
    <property type="component" value="Unassembled WGS sequence"/>
</dbReference>
<comment type="caution">
    <text evidence="5">The sequence shown here is derived from an EMBL/GenBank/DDBJ whole genome shotgun (WGS) entry which is preliminary data.</text>
</comment>
<evidence type="ECO:0000259" key="3">
    <source>
        <dbReference type="SMART" id="SM00862"/>
    </source>
</evidence>
<organism evidence="5 6">
    <name type="scientific">Paractinoplanes bogorensis</name>
    <dbReference type="NCBI Taxonomy" id="1610840"/>
    <lineage>
        <taxon>Bacteria</taxon>
        <taxon>Bacillati</taxon>
        <taxon>Actinomycetota</taxon>
        <taxon>Actinomycetes</taxon>
        <taxon>Micromonosporales</taxon>
        <taxon>Micromonosporaceae</taxon>
        <taxon>Paractinoplanes</taxon>
    </lineage>
</organism>
<dbReference type="RefSeq" id="WP_215785958.1">
    <property type="nucleotide sequence ID" value="NZ_JAHKKG010000003.1"/>
</dbReference>
<evidence type="ECO:0000259" key="4">
    <source>
        <dbReference type="SMART" id="SM01043"/>
    </source>
</evidence>
<dbReference type="InterPro" id="IPR016032">
    <property type="entry name" value="Sig_transdc_resp-reg_C-effctor"/>
</dbReference>
<feature type="domain" description="OmpR/PhoB-type" evidence="3">
    <location>
        <begin position="22"/>
        <end position="99"/>
    </location>
</feature>
<dbReference type="SUPFAM" id="SSF46894">
    <property type="entry name" value="C-terminal effector domain of the bipartite response regulators"/>
    <property type="match status" value="1"/>
</dbReference>
<dbReference type="InterPro" id="IPR005158">
    <property type="entry name" value="BTAD"/>
</dbReference>
<gene>
    <name evidence="5" type="ORF">KOI35_10370</name>
</gene>
<proteinExistence type="inferred from homology"/>
<evidence type="ECO:0000256" key="2">
    <source>
        <dbReference type="ARBA" id="ARBA00023125"/>
    </source>
</evidence>
<comment type="similarity">
    <text evidence="1">Belongs to the AfsR/DnrI/RedD regulatory family.</text>
</comment>
<dbReference type="InterPro" id="IPR001867">
    <property type="entry name" value="OmpR/PhoB-type_DNA-bd"/>
</dbReference>
<dbReference type="EMBL" id="JAHKKG010000003">
    <property type="protein sequence ID" value="MBU2663893.1"/>
    <property type="molecule type" value="Genomic_DNA"/>
</dbReference>
<dbReference type="InterPro" id="IPR036388">
    <property type="entry name" value="WH-like_DNA-bd_sf"/>
</dbReference>
<dbReference type="SMART" id="SM00862">
    <property type="entry name" value="Trans_reg_C"/>
    <property type="match status" value="1"/>
</dbReference>
<evidence type="ECO:0000256" key="1">
    <source>
        <dbReference type="ARBA" id="ARBA00005820"/>
    </source>
</evidence>
<evidence type="ECO:0000313" key="6">
    <source>
        <dbReference type="Proteomes" id="UP001519654"/>
    </source>
</evidence>
<dbReference type="CDD" id="cd15831">
    <property type="entry name" value="BTAD"/>
    <property type="match status" value="1"/>
</dbReference>
<keyword evidence="6" id="KW-1185">Reference proteome</keyword>
<dbReference type="Gene3D" id="1.25.40.10">
    <property type="entry name" value="Tetratricopeptide repeat domain"/>
    <property type="match status" value="1"/>
</dbReference>
<evidence type="ECO:0000313" key="5">
    <source>
        <dbReference type="EMBL" id="MBU2663893.1"/>
    </source>
</evidence>
<dbReference type="Gene3D" id="1.10.10.10">
    <property type="entry name" value="Winged helix-like DNA-binding domain superfamily/Winged helix DNA-binding domain"/>
    <property type="match status" value="1"/>
</dbReference>
<reference evidence="5 6" key="1">
    <citation type="submission" date="2021-06" db="EMBL/GenBank/DDBJ databases">
        <title>Actinoplanes lichenicola sp. nov., and Actinoplanes ovalisporus sp. nov., isolated from lichen in Thailand.</title>
        <authorList>
            <person name="Saeng-In P."/>
            <person name="Kanchanasin P."/>
            <person name="Yuki M."/>
            <person name="Kudo T."/>
            <person name="Ohkuma M."/>
            <person name="Phongsopitanun W."/>
            <person name="Tanasupawat S."/>
        </authorList>
    </citation>
    <scope>NUCLEOTIDE SEQUENCE [LARGE SCALE GENOMIC DNA]</scope>
    <source>
        <strain evidence="5 6">NBRC 110975</strain>
    </source>
</reference>
<name>A0ABS5YKG8_9ACTN</name>
<evidence type="ECO:0008006" key="7">
    <source>
        <dbReference type="Google" id="ProtNLM"/>
    </source>
</evidence>
<dbReference type="PANTHER" id="PTHR35807">
    <property type="entry name" value="TRANSCRIPTIONAL REGULATOR REDD-RELATED"/>
    <property type="match status" value="1"/>
</dbReference>
<dbReference type="SUPFAM" id="SSF48452">
    <property type="entry name" value="TPR-like"/>
    <property type="match status" value="1"/>
</dbReference>
<feature type="domain" description="Bacterial transcriptional activator" evidence="4">
    <location>
        <begin position="107"/>
        <end position="252"/>
    </location>
</feature>
<sequence>MGQDGPVLAVHLLGTFRAAVDDVPIEPWRGGRTRSFFAYLLTHRQPWPTRDMLMDLFWPGATPQAARNSLNVAVHTLRRAFRAATDRPVIEFGANAYRLNPALRLWLDADEFEQLVGDGQRLETAGDFENATRRYETAAWLYRGGFLADVRHEEWPVLLRERLRLTNLEVLDRLGDRYFEAGRYAAAAELCTRLLHQDPCRERVHRRLMRCHSRQGYPHLALLQHRACTAALRAELGVSPSPATQELYERIRRHETV</sequence>
<dbReference type="PANTHER" id="PTHR35807:SF2">
    <property type="entry name" value="TRANSCRIPTIONAL ACTIVATOR DOMAIN"/>
    <property type="match status" value="1"/>
</dbReference>
<protein>
    <recommendedName>
        <fullName evidence="7">DNA-binding SARP family transcriptional activator</fullName>
    </recommendedName>
</protein>
<dbReference type="InterPro" id="IPR011990">
    <property type="entry name" value="TPR-like_helical_dom_sf"/>
</dbReference>
<dbReference type="Pfam" id="PF03704">
    <property type="entry name" value="BTAD"/>
    <property type="match status" value="1"/>
</dbReference>